<feature type="binding site" evidence="5 7">
    <location>
        <position position="199"/>
    </location>
    <ligand>
        <name>FMN</name>
        <dbReference type="ChEBI" id="CHEBI:58210"/>
    </ligand>
</feature>
<keyword evidence="5" id="KW-0664">Pyridoxine biosynthesis</keyword>
<comment type="cofactor">
    <cofactor evidence="5 7">
        <name>FMN</name>
        <dbReference type="ChEBI" id="CHEBI:58210"/>
    </cofactor>
    <text evidence="5 7">Binds 1 FMN per subunit.</text>
</comment>
<evidence type="ECO:0000259" key="10">
    <source>
        <dbReference type="Pfam" id="PF10590"/>
    </source>
</evidence>
<keyword evidence="2 5" id="KW-0285">Flavoprotein</keyword>
<comment type="catalytic activity">
    <reaction evidence="5">
        <text>pyridoxamine 5'-phosphate + O2 + H2O = pyridoxal 5'-phosphate + H2O2 + NH4(+)</text>
        <dbReference type="Rhea" id="RHEA:15817"/>
        <dbReference type="ChEBI" id="CHEBI:15377"/>
        <dbReference type="ChEBI" id="CHEBI:15379"/>
        <dbReference type="ChEBI" id="CHEBI:16240"/>
        <dbReference type="ChEBI" id="CHEBI:28938"/>
        <dbReference type="ChEBI" id="CHEBI:58451"/>
        <dbReference type="ChEBI" id="CHEBI:597326"/>
        <dbReference type="EC" id="1.4.3.5"/>
    </reaction>
</comment>
<dbReference type="GO" id="GO:0010181">
    <property type="term" value="F:FMN binding"/>
    <property type="evidence" value="ECO:0007669"/>
    <property type="project" value="UniProtKB-UniRule"/>
</dbReference>
<evidence type="ECO:0000256" key="4">
    <source>
        <dbReference type="ARBA" id="ARBA00023002"/>
    </source>
</evidence>
<feature type="binding site" evidence="5 7">
    <location>
        <position position="97"/>
    </location>
    <ligand>
        <name>FMN</name>
        <dbReference type="ChEBI" id="CHEBI:58210"/>
    </ligand>
</feature>
<evidence type="ECO:0000256" key="6">
    <source>
        <dbReference type="PIRSR" id="PIRSR000190-1"/>
    </source>
</evidence>
<feature type="binding site" evidence="6">
    <location>
        <begin position="14"/>
        <end position="17"/>
    </location>
    <ligand>
        <name>substrate</name>
    </ligand>
</feature>
<feature type="binding site" evidence="5 7">
    <location>
        <begin position="90"/>
        <end position="91"/>
    </location>
    <ligand>
        <name>FMN</name>
        <dbReference type="ChEBI" id="CHEBI:58210"/>
    </ligand>
</feature>
<dbReference type="NCBIfam" id="NF004231">
    <property type="entry name" value="PRK05679.1"/>
    <property type="match status" value="1"/>
</dbReference>
<gene>
    <name evidence="5 11" type="primary">pdxH</name>
    <name evidence="11" type="ORF">K8V81_03430</name>
</gene>
<dbReference type="SUPFAM" id="SSF50475">
    <property type="entry name" value="FMN-binding split barrel"/>
    <property type="match status" value="1"/>
</dbReference>
<feature type="binding site" evidence="5 6">
    <location>
        <begin position="205"/>
        <end position="207"/>
    </location>
    <ligand>
        <name>substrate</name>
    </ligand>
</feature>
<dbReference type="Pfam" id="PF01243">
    <property type="entry name" value="PNPOx_N"/>
    <property type="match status" value="1"/>
</dbReference>
<feature type="binding site" evidence="5 7">
    <location>
        <begin position="154"/>
        <end position="155"/>
    </location>
    <ligand>
        <name>FMN</name>
        <dbReference type="ChEBI" id="CHEBI:58210"/>
    </ligand>
</feature>
<dbReference type="InterPro" id="IPR000659">
    <property type="entry name" value="Pyridox_Oxase"/>
</dbReference>
<feature type="binding site" evidence="5 6">
    <location>
        <position position="80"/>
    </location>
    <ligand>
        <name>substrate</name>
    </ligand>
</feature>
<dbReference type="Gene3D" id="2.30.110.10">
    <property type="entry name" value="Electron Transport, Fmn-binding Protein, Chain A"/>
    <property type="match status" value="1"/>
</dbReference>
<evidence type="ECO:0000256" key="8">
    <source>
        <dbReference type="SAM" id="MobiDB-lite"/>
    </source>
</evidence>
<evidence type="ECO:0000256" key="5">
    <source>
        <dbReference type="HAMAP-Rule" id="MF_01629"/>
    </source>
</evidence>
<dbReference type="PANTHER" id="PTHR10851:SF0">
    <property type="entry name" value="PYRIDOXINE-5'-PHOSPHATE OXIDASE"/>
    <property type="match status" value="1"/>
</dbReference>
<comment type="pathway">
    <text evidence="5">Cofactor metabolism; pyridoxal 5'-phosphate salvage; pyridoxal 5'-phosphate from pyridoxine 5'-phosphate: step 1/1.</text>
</comment>
<evidence type="ECO:0000313" key="11">
    <source>
        <dbReference type="EMBL" id="HJG90756.1"/>
    </source>
</evidence>
<keyword evidence="4 5" id="KW-0560">Oxidoreductase</keyword>
<feature type="domain" description="Pyridoxine 5'-phosphate oxidase dimerisation C-terminal" evidence="10">
    <location>
        <begin position="186"/>
        <end position="227"/>
    </location>
</feature>
<dbReference type="AlphaFoldDB" id="A0A921SWI2"/>
<comment type="catalytic activity">
    <reaction evidence="5">
        <text>pyridoxine 5'-phosphate + O2 = pyridoxal 5'-phosphate + H2O2</text>
        <dbReference type="Rhea" id="RHEA:15149"/>
        <dbReference type="ChEBI" id="CHEBI:15379"/>
        <dbReference type="ChEBI" id="CHEBI:16240"/>
        <dbReference type="ChEBI" id="CHEBI:58589"/>
        <dbReference type="ChEBI" id="CHEBI:597326"/>
        <dbReference type="EC" id="1.4.3.5"/>
    </reaction>
</comment>
<evidence type="ECO:0000256" key="7">
    <source>
        <dbReference type="PIRSR" id="PIRSR000190-2"/>
    </source>
</evidence>
<feature type="binding site" evidence="5 7">
    <location>
        <begin position="75"/>
        <end position="80"/>
    </location>
    <ligand>
        <name>FMN</name>
        <dbReference type="ChEBI" id="CHEBI:58210"/>
    </ligand>
</feature>
<feature type="binding site" evidence="5 7">
    <location>
        <position position="119"/>
    </location>
    <ligand>
        <name>FMN</name>
        <dbReference type="ChEBI" id="CHEBI:58210"/>
    </ligand>
</feature>
<dbReference type="EMBL" id="DYUE01000091">
    <property type="protein sequence ID" value="HJG90756.1"/>
    <property type="molecule type" value="Genomic_DNA"/>
</dbReference>
<dbReference type="Pfam" id="PF10590">
    <property type="entry name" value="PNP_phzG_C"/>
    <property type="match status" value="1"/>
</dbReference>
<dbReference type="PANTHER" id="PTHR10851">
    <property type="entry name" value="PYRIDOXINE-5-PHOSPHATE OXIDASE"/>
    <property type="match status" value="1"/>
</dbReference>
<evidence type="ECO:0000256" key="1">
    <source>
        <dbReference type="ARBA" id="ARBA00007301"/>
    </source>
</evidence>
<dbReference type="GO" id="GO:0004733">
    <property type="term" value="F:pyridoxamine phosphate oxidase activity"/>
    <property type="evidence" value="ECO:0007669"/>
    <property type="project" value="UniProtKB-UniRule"/>
</dbReference>
<dbReference type="EC" id="1.4.3.5" evidence="5"/>
<dbReference type="Proteomes" id="UP000742460">
    <property type="component" value="Unassembled WGS sequence"/>
</dbReference>
<evidence type="ECO:0000256" key="2">
    <source>
        <dbReference type="ARBA" id="ARBA00022630"/>
    </source>
</evidence>
<name>A0A921SWI2_9MICO</name>
<dbReference type="InterPro" id="IPR011576">
    <property type="entry name" value="Pyridox_Oxase_N"/>
</dbReference>
<comment type="function">
    <text evidence="5">Catalyzes the oxidation of either pyridoxine 5'-phosphate (PNP) or pyridoxamine 5'-phosphate (PMP) into pyridoxal 5'-phosphate (PLP).</text>
</comment>
<dbReference type="GO" id="GO:0008615">
    <property type="term" value="P:pyridoxine biosynthetic process"/>
    <property type="evidence" value="ECO:0007669"/>
    <property type="project" value="UniProtKB-UniRule"/>
</dbReference>
<feature type="binding site" evidence="5 6">
    <location>
        <position position="145"/>
    </location>
    <ligand>
        <name>substrate</name>
    </ligand>
</feature>
<reference evidence="11" key="1">
    <citation type="journal article" date="2021" name="PeerJ">
        <title>Extensive microbial diversity within the chicken gut microbiome revealed by metagenomics and culture.</title>
        <authorList>
            <person name="Gilroy R."/>
            <person name="Ravi A."/>
            <person name="Getino M."/>
            <person name="Pursley I."/>
            <person name="Horton D.L."/>
            <person name="Alikhan N.F."/>
            <person name="Baker D."/>
            <person name="Gharbi K."/>
            <person name="Hall N."/>
            <person name="Watson M."/>
            <person name="Adriaenssens E.M."/>
            <person name="Foster-Nyarko E."/>
            <person name="Jarju S."/>
            <person name="Secka A."/>
            <person name="Antonio M."/>
            <person name="Oren A."/>
            <person name="Chaudhuri R.R."/>
            <person name="La Ragione R."/>
            <person name="Hildebrand F."/>
            <person name="Pallen M.J."/>
        </authorList>
    </citation>
    <scope>NUCLEOTIDE SEQUENCE</scope>
    <source>
        <strain evidence="11">ChiGjej5B5-22894</strain>
    </source>
</reference>
<comment type="caution">
    <text evidence="11">The sequence shown here is derived from an EMBL/GenBank/DDBJ whole genome shotgun (WGS) entry which is preliminary data.</text>
</comment>
<keyword evidence="3 5" id="KW-0288">FMN</keyword>
<protein>
    <recommendedName>
        <fullName evidence="5">Pyridoxine/pyridoxamine 5'-phosphate oxidase</fullName>
        <ecNumber evidence="5">1.4.3.5</ecNumber>
    </recommendedName>
    <alternativeName>
        <fullName evidence="5">PNP/PMP oxidase</fullName>
        <shortName evidence="5">PNPOx</shortName>
    </alternativeName>
    <alternativeName>
        <fullName evidence="5">Pyridoxal 5'-phosphate synthase</fullName>
    </alternativeName>
</protein>
<organism evidence="11 12">
    <name type="scientific">Brachybacterium massiliense</name>
    <dbReference type="NCBI Taxonomy" id="1755098"/>
    <lineage>
        <taxon>Bacteria</taxon>
        <taxon>Bacillati</taxon>
        <taxon>Actinomycetota</taxon>
        <taxon>Actinomycetes</taxon>
        <taxon>Micrococcales</taxon>
        <taxon>Dermabacteraceae</taxon>
        <taxon>Brachybacterium</taxon>
    </lineage>
</organism>
<feature type="region of interest" description="Disordered" evidence="8">
    <location>
        <begin position="1"/>
        <end position="23"/>
    </location>
</feature>
<accession>A0A921SWI2</accession>
<dbReference type="InterPro" id="IPR012349">
    <property type="entry name" value="Split_barrel_FMN-bd"/>
</dbReference>
<sequence>MSDASSSRRLAGERTDYLAGSLPDDAPADPLALFEIWLEEAFARREEHADLPDPSAVVLSTVALNGQGTPWPRSRTVLLKGHDAEGFVVYTNLGSDKGHELEQTPRAALLMPWYPLQRQVRIEGTVEQVPAEISDAYWAQRPRGSQLGAWASQQSREITSREALEGQYAQVEERFEGSEVPRPGFWGGLRVRPARIEFWQGRAHRFHDRIRYTATADGSWERHRLQP</sequence>
<feature type="binding site" evidence="5 7">
    <location>
        <position position="209"/>
    </location>
    <ligand>
        <name>FMN</name>
        <dbReference type="ChEBI" id="CHEBI:58210"/>
    </ligand>
</feature>
<comment type="subunit">
    <text evidence="5">Homodimer.</text>
</comment>
<evidence type="ECO:0000259" key="9">
    <source>
        <dbReference type="Pfam" id="PF01243"/>
    </source>
</evidence>
<dbReference type="InterPro" id="IPR019576">
    <property type="entry name" value="Pyridoxamine_oxidase_dimer_C"/>
</dbReference>
<dbReference type="NCBIfam" id="TIGR00558">
    <property type="entry name" value="pdxH"/>
    <property type="match status" value="1"/>
</dbReference>
<feature type="domain" description="Pyridoxamine 5'-phosphate oxidase N-terminal" evidence="9">
    <location>
        <begin position="48"/>
        <end position="173"/>
    </location>
</feature>
<evidence type="ECO:0000256" key="3">
    <source>
        <dbReference type="ARBA" id="ARBA00022643"/>
    </source>
</evidence>
<dbReference type="PIRSF" id="PIRSF000190">
    <property type="entry name" value="Pyd_amn-ph_oxd"/>
    <property type="match status" value="1"/>
</dbReference>
<proteinExistence type="inferred from homology"/>
<dbReference type="HAMAP" id="MF_01629">
    <property type="entry name" value="PdxH"/>
    <property type="match status" value="1"/>
</dbReference>
<comment type="caution">
    <text evidence="5">Lacks conserved residue(s) required for the propagation of feature annotation.</text>
</comment>
<reference evidence="11" key="2">
    <citation type="submission" date="2021-09" db="EMBL/GenBank/DDBJ databases">
        <authorList>
            <person name="Gilroy R."/>
        </authorList>
    </citation>
    <scope>NUCLEOTIDE SEQUENCE</scope>
    <source>
        <strain evidence="11">ChiGjej5B5-22894</strain>
    </source>
</reference>
<evidence type="ECO:0000313" key="12">
    <source>
        <dbReference type="Proteomes" id="UP000742460"/>
    </source>
</evidence>
<feature type="binding site" evidence="5 6">
    <location>
        <position position="137"/>
    </location>
    <ligand>
        <name>substrate</name>
    </ligand>
</feature>
<comment type="similarity">
    <text evidence="1 5">Belongs to the pyridoxamine 5'-phosphate oxidase family.</text>
</comment>
<feature type="binding site" evidence="5 6">
    <location>
        <position position="141"/>
    </location>
    <ligand>
        <name>substrate</name>
    </ligand>
</feature>
<comment type="pathway">
    <text evidence="5">Cofactor metabolism; pyridoxal 5'-phosphate salvage; pyridoxal 5'-phosphate from pyridoxamine 5'-phosphate: step 1/1.</text>
</comment>